<dbReference type="PANTHER" id="PTHR21553:SF22">
    <property type="entry name" value="CENTROSOME-ASSOCIATED PROTEIN ALMS1"/>
    <property type="match status" value="1"/>
</dbReference>
<dbReference type="PANTHER" id="PTHR21553">
    <property type="entry name" value="ALMS1-RELATED"/>
    <property type="match status" value="1"/>
</dbReference>
<reference evidence="3" key="2">
    <citation type="journal article" date="2014" name="Science">
        <title>Comparative genomics reveals insights into avian genome evolution and adaptation.</title>
        <authorList>
            <consortium name="Avian Genome Consortium"/>
            <person name="Zhang G."/>
            <person name="Li C."/>
            <person name="Li Q."/>
            <person name="Li B."/>
            <person name="Larkin D.M."/>
            <person name="Lee C."/>
            <person name="Storz J.F."/>
            <person name="Antunes A."/>
            <person name="Greenwold M.J."/>
            <person name="Meredith R.W."/>
            <person name="Odeen A."/>
            <person name="Cui J."/>
            <person name="Zhou Q."/>
            <person name="Xu L."/>
            <person name="Pan H."/>
            <person name="Wang Z."/>
            <person name="Jin L."/>
            <person name="Zhang P."/>
            <person name="Hu H."/>
            <person name="Yang W."/>
            <person name="Hu J."/>
            <person name="Xiao J."/>
            <person name="Yang Z."/>
            <person name="Liu Y."/>
            <person name="Xie Q."/>
            <person name="Yu H."/>
            <person name="Lian J."/>
            <person name="Wen P."/>
            <person name="Zhang F."/>
            <person name="Li H."/>
            <person name="Zeng Y."/>
            <person name="Xiong Z."/>
            <person name="Liu S."/>
            <person name="Zhou L."/>
            <person name="Huang Z."/>
            <person name="An N."/>
            <person name="Wang J."/>
            <person name="Zheng Q."/>
            <person name="Xiong Y."/>
            <person name="Wang G."/>
            <person name="Wang B."/>
            <person name="Wang J."/>
            <person name="Fan Y."/>
            <person name="da Fonseca R.R."/>
            <person name="Alfaro-Nunez A."/>
            <person name="Schubert M."/>
            <person name="Orlando L."/>
            <person name="Mourier T."/>
            <person name="Howard J.T."/>
            <person name="Ganapathy G."/>
            <person name="Pfenning A."/>
            <person name="Whitney O."/>
            <person name="Rivas M.V."/>
            <person name="Hara E."/>
            <person name="Smith J."/>
            <person name="Farre M."/>
            <person name="Narayan J."/>
            <person name="Slavov G."/>
            <person name="Romanov M.N."/>
            <person name="Borges R."/>
            <person name="Machado J.P."/>
            <person name="Khan I."/>
            <person name="Springer M.S."/>
            <person name="Gatesy J."/>
            <person name="Hoffmann F.G."/>
            <person name="Opazo J.C."/>
            <person name="Hastad O."/>
            <person name="Sawyer R.H."/>
            <person name="Kim H."/>
            <person name="Kim K.W."/>
            <person name="Kim H.J."/>
            <person name="Cho S."/>
            <person name="Li N."/>
            <person name="Huang Y."/>
            <person name="Bruford M.W."/>
            <person name="Zhan X."/>
            <person name="Dixon A."/>
            <person name="Bertelsen M.F."/>
            <person name="Derryberry E."/>
            <person name="Warren W."/>
            <person name="Wilson R.K."/>
            <person name="Li S."/>
            <person name="Ray D.A."/>
            <person name="Green R.E."/>
            <person name="O'Brien S.J."/>
            <person name="Griffin D."/>
            <person name="Johnson W.E."/>
            <person name="Haussler D."/>
            <person name="Ryder O.A."/>
            <person name="Willerslev E."/>
            <person name="Graves G.R."/>
            <person name="Alstrom P."/>
            <person name="Fjeldsa J."/>
            <person name="Mindell D.P."/>
            <person name="Edwards S.V."/>
            <person name="Braun E.L."/>
            <person name="Rahbek C."/>
            <person name="Burt D.W."/>
            <person name="Houde P."/>
            <person name="Zhang Y."/>
            <person name="Yang H."/>
            <person name="Wang J."/>
            <person name="Jarvis E.D."/>
            <person name="Gilbert M.T."/>
            <person name="Wang J."/>
        </authorList>
    </citation>
    <scope>NUCLEOTIDE SEQUENCE [LARGE SCALE GENOMIC DNA]</scope>
</reference>
<feature type="compositionally biased region" description="Basic and acidic residues" evidence="1">
    <location>
        <begin position="245"/>
        <end position="257"/>
    </location>
</feature>
<dbReference type="GO" id="GO:0008017">
    <property type="term" value="F:microtubule binding"/>
    <property type="evidence" value="ECO:0007669"/>
    <property type="project" value="TreeGrafter"/>
</dbReference>
<feature type="non-terminal residue" evidence="2">
    <location>
        <position position="257"/>
    </location>
</feature>
<evidence type="ECO:0008006" key="4">
    <source>
        <dbReference type="Google" id="ProtNLM"/>
    </source>
</evidence>
<dbReference type="GO" id="GO:0005813">
    <property type="term" value="C:centrosome"/>
    <property type="evidence" value="ECO:0007669"/>
    <property type="project" value="TreeGrafter"/>
</dbReference>
<feature type="region of interest" description="Disordered" evidence="1">
    <location>
        <begin position="235"/>
        <end position="257"/>
    </location>
</feature>
<dbReference type="GO" id="GO:0005814">
    <property type="term" value="C:centriole"/>
    <property type="evidence" value="ECO:0007669"/>
    <property type="project" value="TreeGrafter"/>
</dbReference>
<feature type="non-terminal residue" evidence="2">
    <location>
        <position position="1"/>
    </location>
</feature>
<evidence type="ECO:0000313" key="3">
    <source>
        <dbReference type="Proteomes" id="UP000031515"/>
    </source>
</evidence>
<dbReference type="AlphaFoldDB" id="A0A093BLX7"/>
<reference evidence="2 3" key="1">
    <citation type="submission" date="2013-08" db="EMBL/GenBank/DDBJ databases">
        <title>Genome evolution of avian class.</title>
        <authorList>
            <person name="Zhang G."/>
            <person name="Li C."/>
        </authorList>
    </citation>
    <scope>NUCLEOTIDE SEQUENCE [LARGE SCALE GENOMIC DNA]</scope>
    <source>
        <strain evidence="2">M959</strain>
    </source>
</reference>
<proteinExistence type="predicted"/>
<sequence length="257" mass="28595">APQLLKSADEEERTSRAWMKLKLASQAQEPVTDLNEEHQQRIEEIKAELLLSAKKSALAKDSWGCRLKAAPEHSQDQELNIEHFKASSDSKFQTYRQTQAVENEELLEPSSPQAEPLHRADPSHCCLLEDLQFKSCSSLQTPACSQHQASEAVELHPPLWKEWDTCAVRSAAASDTQTQVRVPARKKLSVEKCSEEVAKQITSITFSSRKRLQSPLTSLGLGSSLAKDGLDGIMPLEVDSASTEEPSHGKQPWERSK</sequence>
<dbReference type="EMBL" id="KN125969">
    <property type="protein sequence ID" value="KFU85548.1"/>
    <property type="molecule type" value="Genomic_DNA"/>
</dbReference>
<name>A0A093BLX7_CHAPE</name>
<protein>
    <recommendedName>
        <fullName evidence="4">Alstrom syndrome protein 1</fullName>
    </recommendedName>
</protein>
<evidence type="ECO:0000313" key="2">
    <source>
        <dbReference type="EMBL" id="KFU85548.1"/>
    </source>
</evidence>
<evidence type="ECO:0000256" key="1">
    <source>
        <dbReference type="SAM" id="MobiDB-lite"/>
    </source>
</evidence>
<dbReference type="GO" id="GO:0005829">
    <property type="term" value="C:cytosol"/>
    <property type="evidence" value="ECO:0007669"/>
    <property type="project" value="TreeGrafter"/>
</dbReference>
<gene>
    <name evidence="2" type="ORF">M959_08232</name>
</gene>
<dbReference type="GO" id="GO:0046599">
    <property type="term" value="P:regulation of centriole replication"/>
    <property type="evidence" value="ECO:0007669"/>
    <property type="project" value="TreeGrafter"/>
</dbReference>
<accession>A0A093BLX7</accession>
<keyword evidence="3" id="KW-1185">Reference proteome</keyword>
<dbReference type="Proteomes" id="UP000031515">
    <property type="component" value="Unassembled WGS sequence"/>
</dbReference>
<organism evidence="2 3">
    <name type="scientific">Chaetura pelagica</name>
    <name type="common">Chimney swift</name>
    <name type="synonym">Hirundo pelagica</name>
    <dbReference type="NCBI Taxonomy" id="8897"/>
    <lineage>
        <taxon>Eukaryota</taxon>
        <taxon>Metazoa</taxon>
        <taxon>Chordata</taxon>
        <taxon>Craniata</taxon>
        <taxon>Vertebrata</taxon>
        <taxon>Euteleostomi</taxon>
        <taxon>Archelosauria</taxon>
        <taxon>Archosauria</taxon>
        <taxon>Dinosauria</taxon>
        <taxon>Saurischia</taxon>
        <taxon>Theropoda</taxon>
        <taxon>Coelurosauria</taxon>
        <taxon>Aves</taxon>
        <taxon>Neognathae</taxon>
        <taxon>Neoaves</taxon>
        <taxon>Strisores</taxon>
        <taxon>Apodiformes</taxon>
        <taxon>Apodidae</taxon>
        <taxon>Apodinae</taxon>
        <taxon>Chaetura</taxon>
    </lineage>
</organism>